<evidence type="ECO:0000313" key="3">
    <source>
        <dbReference type="Proteomes" id="UP001234581"/>
    </source>
</evidence>
<gene>
    <name evidence="2" type="ORF">O0I10_013046</name>
</gene>
<dbReference type="SUPFAM" id="SSF56672">
    <property type="entry name" value="DNA/RNA polymerases"/>
    <property type="match status" value="2"/>
</dbReference>
<dbReference type="CDD" id="cd00303">
    <property type="entry name" value="retropepsin_like"/>
    <property type="match status" value="1"/>
</dbReference>
<proteinExistence type="predicted"/>
<dbReference type="GeneID" id="83220358"/>
<dbReference type="EMBL" id="JARTCD010000213">
    <property type="protein sequence ID" value="KAJ8651414.1"/>
    <property type="molecule type" value="Genomic_DNA"/>
</dbReference>
<dbReference type="CDD" id="cd01647">
    <property type="entry name" value="RT_LTR"/>
    <property type="match status" value="1"/>
</dbReference>
<dbReference type="Pfam" id="PF00078">
    <property type="entry name" value="RVT_1"/>
    <property type="match status" value="1"/>
</dbReference>
<dbReference type="Pfam" id="PF17919">
    <property type="entry name" value="RT_RNaseH_2"/>
    <property type="match status" value="1"/>
</dbReference>
<evidence type="ECO:0000313" key="2">
    <source>
        <dbReference type="EMBL" id="KAJ8651414.1"/>
    </source>
</evidence>
<dbReference type="InterPro" id="IPR041577">
    <property type="entry name" value="RT_RNaseH_2"/>
</dbReference>
<dbReference type="PROSITE" id="PS50878">
    <property type="entry name" value="RT_POL"/>
    <property type="match status" value="1"/>
</dbReference>
<dbReference type="PANTHER" id="PTHR33064">
    <property type="entry name" value="POL PROTEIN"/>
    <property type="match status" value="1"/>
</dbReference>
<reference evidence="2 3" key="1">
    <citation type="submission" date="2023-03" db="EMBL/GenBank/DDBJ databases">
        <title>Genome sequence of Lichtheimia ornata CBS 291.66.</title>
        <authorList>
            <person name="Mohabir J.T."/>
            <person name="Shea T.P."/>
            <person name="Kurbessoian T."/>
            <person name="Berby B."/>
            <person name="Fontaine J."/>
            <person name="Livny J."/>
            <person name="Gnirke A."/>
            <person name="Stajich J.E."/>
            <person name="Cuomo C.A."/>
        </authorList>
    </citation>
    <scope>NUCLEOTIDE SEQUENCE [LARGE SCALE GENOMIC DNA]</scope>
    <source>
        <strain evidence="2">CBS 291.66</strain>
    </source>
</reference>
<dbReference type="Proteomes" id="UP001234581">
    <property type="component" value="Unassembled WGS sequence"/>
</dbReference>
<dbReference type="SUPFAM" id="SSF50630">
    <property type="entry name" value="Acid proteases"/>
    <property type="match status" value="1"/>
</dbReference>
<feature type="domain" description="Reverse transcriptase" evidence="1">
    <location>
        <begin position="673"/>
        <end position="852"/>
    </location>
</feature>
<dbReference type="AlphaFoldDB" id="A0AAD7UPY8"/>
<accession>A0AAD7UPY8</accession>
<dbReference type="InterPro" id="IPR043502">
    <property type="entry name" value="DNA/RNA_pol_sf"/>
</dbReference>
<dbReference type="Gene3D" id="3.10.10.10">
    <property type="entry name" value="HIV Type 1 Reverse Transcriptase, subunit A, domain 1"/>
    <property type="match status" value="2"/>
</dbReference>
<name>A0AAD7UPY8_9FUNG</name>
<dbReference type="FunFam" id="3.30.70.270:FF:000020">
    <property type="entry name" value="Transposon Tf2-6 polyprotein-like Protein"/>
    <property type="match status" value="1"/>
</dbReference>
<dbReference type="InterPro" id="IPR021109">
    <property type="entry name" value="Peptidase_aspartic_dom_sf"/>
</dbReference>
<dbReference type="InterPro" id="IPR043128">
    <property type="entry name" value="Rev_trsase/Diguanyl_cyclase"/>
</dbReference>
<sequence length="968" mass="108797">MHQPLQQQPKYVPPISMTPFTFRIPGCEKSGDKRLRIDPTEASRLEEIRLKKKASLVKARQKKAEWREADRQAVAEGRTKPSVLAQASKKFPMMIKGDGTLDEYDIVKALREVTVPIPLHKLLFYAPGLHQTFLEAVGGKGTYAKKDDPSVSAMILEGANQEQSGLDANRVHFTLRTADQDPSYDFKTLDFNVNGAPLEAILDGGSTVSIMPFWISEYLGMDKTIKATTKGFSFGGMFTQKVHGILEDVPMHIHDDLMIQQHFLVAEGPETPFLLALDFIRASGAMMDPANDFMHFELPNGKSVSVTTGRSKSISKDAFLEGRDGVMNVPMLAMEEPEQALVTLTDSLTVDAYEISVIKINTQVGQDMITKNDMVSILEPVASAFRRGLIIIPTIVHHSLPQYTSVANLTSEQITVKEGDAVAICKNRMKNLQDLDAMDVPFVDLDEALEYLAHLVWYPDTAALPTCKSGPVFKPMAEMFETSELVMHTVGVGSAKSVPSEEPKNKGYDINPELTPKQTHQLLEVLSKHERIFVTSLEQVIKVRVEPYIIRLKEGAIPQSTAPYAIPHEANLWLKEYLQKLEQLGMIEPSESPWAAGTVLVPSDVDKRVKRKRRKAIAKDDFMVKTRNRDGYGRVFSIKQLDADDEDTEEARDDEHKTDLYATGHMYGGAPVKRAMLENGRHVEYTTEVKAPNSGKDPYRLCVDYRPLNARTVSDSYALPNINFLFTHFSNAQYFSIFDAMKGYWQLELHPDSRELTAFSTTHGLYQWTVLPMGAKNAPAAWQKAMDKAFKQVLYKYFVMYIDDGFIYAPIFEDHVQHLDPVLTLAEEFGLSISKKKCKFGYQRLKALGYIVGTDGFEMDDSKVERIKKWPTPINVSEVRTFFGLIQYNRRFVKDFAVETKPLCDLLGKNVKFFWGPSQEACFNGCKHLLSSKPILAHPGFSRTFILYTDASSIAISAVLTQPAIHDE</sequence>
<dbReference type="Gene3D" id="3.30.70.270">
    <property type="match status" value="2"/>
</dbReference>
<keyword evidence="3" id="KW-1185">Reference proteome</keyword>
<protein>
    <recommendedName>
        <fullName evidence="1">Reverse transcriptase domain-containing protein</fullName>
    </recommendedName>
</protein>
<comment type="caution">
    <text evidence="2">The sequence shown here is derived from an EMBL/GenBank/DDBJ whole genome shotgun (WGS) entry which is preliminary data.</text>
</comment>
<dbReference type="InterPro" id="IPR000477">
    <property type="entry name" value="RT_dom"/>
</dbReference>
<dbReference type="PANTHER" id="PTHR33064:SF37">
    <property type="entry name" value="RIBONUCLEASE H"/>
    <property type="match status" value="1"/>
</dbReference>
<dbReference type="Gene3D" id="2.40.70.10">
    <property type="entry name" value="Acid Proteases"/>
    <property type="match status" value="1"/>
</dbReference>
<organism evidence="2 3">
    <name type="scientific">Lichtheimia ornata</name>
    <dbReference type="NCBI Taxonomy" id="688661"/>
    <lineage>
        <taxon>Eukaryota</taxon>
        <taxon>Fungi</taxon>
        <taxon>Fungi incertae sedis</taxon>
        <taxon>Mucoromycota</taxon>
        <taxon>Mucoromycotina</taxon>
        <taxon>Mucoromycetes</taxon>
        <taxon>Mucorales</taxon>
        <taxon>Lichtheimiaceae</taxon>
        <taxon>Lichtheimia</taxon>
    </lineage>
</organism>
<dbReference type="InterPro" id="IPR051320">
    <property type="entry name" value="Viral_Replic_Matur_Polypro"/>
</dbReference>
<dbReference type="RefSeq" id="XP_058336329.1">
    <property type="nucleotide sequence ID" value="XM_058492907.1"/>
</dbReference>
<evidence type="ECO:0000259" key="1">
    <source>
        <dbReference type="PROSITE" id="PS50878"/>
    </source>
</evidence>